<dbReference type="EMBL" id="PSQE01000004">
    <property type="protein sequence ID" value="RHN59230.1"/>
    <property type="molecule type" value="Genomic_DNA"/>
</dbReference>
<sequence>MNYNQIQTMASSNIFQISFSLIFLTFFFILLLNKVNSIEFTSFAIIEFSQDQNNLIFQGDAYISSSNKLQLNKAKSSSVGRALYSEPIHIWDSKTGLVAHFDTSFNFIITAPDSGNVADGFTFFLAPVDTQPQDGGGFLGLFNDKYYNRSLQTVAVEFDTYYNSDWDPRDRHIGIDVNCVRSTKTKPWVFRDGGEGIVLIKFDASTNVLSVTLFTEDGIYTLSDVVNVKDVLPEWVRVGFSAATGRDFSVHDILSWRFSSILNHQPSSMQAAAA</sequence>
<keyword evidence="2 5" id="KW-0430">Lectin</keyword>
<comment type="similarity">
    <text evidence="1">Belongs to the leguminous lectin family.</text>
</comment>
<feature type="domain" description="Legume lectin" evidence="4">
    <location>
        <begin position="41"/>
        <end position="266"/>
    </location>
</feature>
<evidence type="ECO:0000256" key="2">
    <source>
        <dbReference type="ARBA" id="ARBA00022734"/>
    </source>
</evidence>
<dbReference type="GO" id="GO:0009610">
    <property type="term" value="P:response to symbiotic fungus"/>
    <property type="evidence" value="ECO:0007669"/>
    <property type="project" value="UniProtKB-ARBA"/>
</dbReference>
<dbReference type="PROSITE" id="PS00308">
    <property type="entry name" value="LECTIN_LEGUME_ALPHA"/>
    <property type="match status" value="1"/>
</dbReference>
<dbReference type="InterPro" id="IPR013320">
    <property type="entry name" value="ConA-like_dom_sf"/>
</dbReference>
<name>A0A396I0T5_MEDTR</name>
<protein>
    <submittedName>
        <fullName evidence="5">Putative concanavalin A-like lectin/glucanase domain, legume lectin</fullName>
    </submittedName>
</protein>
<organism evidence="5">
    <name type="scientific">Medicago truncatula</name>
    <name type="common">Barrel medic</name>
    <name type="synonym">Medicago tribuloides</name>
    <dbReference type="NCBI Taxonomy" id="3880"/>
    <lineage>
        <taxon>Eukaryota</taxon>
        <taxon>Viridiplantae</taxon>
        <taxon>Streptophyta</taxon>
        <taxon>Embryophyta</taxon>
        <taxon>Tracheophyta</taxon>
        <taxon>Spermatophyta</taxon>
        <taxon>Magnoliopsida</taxon>
        <taxon>eudicotyledons</taxon>
        <taxon>Gunneridae</taxon>
        <taxon>Pentapetalae</taxon>
        <taxon>rosids</taxon>
        <taxon>fabids</taxon>
        <taxon>Fabales</taxon>
        <taxon>Fabaceae</taxon>
        <taxon>Papilionoideae</taxon>
        <taxon>50 kb inversion clade</taxon>
        <taxon>NPAAA clade</taxon>
        <taxon>Hologalegina</taxon>
        <taxon>IRL clade</taxon>
        <taxon>Trifolieae</taxon>
        <taxon>Medicago</taxon>
    </lineage>
</organism>
<dbReference type="Gene3D" id="2.60.120.200">
    <property type="match status" value="1"/>
</dbReference>
<dbReference type="InterPro" id="IPR019825">
    <property type="entry name" value="Lectin_legB_Mn/Ca_BS"/>
</dbReference>
<dbReference type="Gramene" id="rna21230">
    <property type="protein sequence ID" value="RHN59230.1"/>
    <property type="gene ID" value="gene21230"/>
</dbReference>
<accession>A0A396I0T5</accession>
<dbReference type="PIRSF" id="PIRSF002690">
    <property type="entry name" value="L-type_lectin_plant"/>
    <property type="match status" value="1"/>
</dbReference>
<dbReference type="InterPro" id="IPR016363">
    <property type="entry name" value="L-lectin"/>
</dbReference>
<evidence type="ECO:0000313" key="5">
    <source>
        <dbReference type="EMBL" id="RHN59230.1"/>
    </source>
</evidence>
<evidence type="ECO:0000256" key="3">
    <source>
        <dbReference type="ARBA" id="ARBA00023180"/>
    </source>
</evidence>
<evidence type="ECO:0000256" key="1">
    <source>
        <dbReference type="ARBA" id="ARBA00007606"/>
    </source>
</evidence>
<dbReference type="AlphaFoldDB" id="A0A396I0T5"/>
<dbReference type="SUPFAM" id="SSF49899">
    <property type="entry name" value="Concanavalin A-like lectins/glucanases"/>
    <property type="match status" value="1"/>
</dbReference>
<dbReference type="PANTHER" id="PTHR32401">
    <property type="entry name" value="CONCANAVALIN A-LIKE LECTIN FAMILY PROTEIN"/>
    <property type="match status" value="1"/>
</dbReference>
<dbReference type="PANTHER" id="PTHR32401:SF45">
    <property type="entry name" value="LECTIN"/>
    <property type="match status" value="1"/>
</dbReference>
<proteinExistence type="inferred from homology"/>
<gene>
    <name evidence="5" type="ORF">MtrunA17_Chr4g0011021</name>
</gene>
<dbReference type="GO" id="GO:0030246">
    <property type="term" value="F:carbohydrate binding"/>
    <property type="evidence" value="ECO:0007669"/>
    <property type="project" value="UniProtKB-KW"/>
</dbReference>
<reference evidence="5" key="1">
    <citation type="journal article" date="2018" name="Nat. Plants">
        <title>Whole-genome landscape of Medicago truncatula symbiotic genes.</title>
        <authorList>
            <person name="Pecrix Y."/>
            <person name="Gamas P."/>
            <person name="Carrere S."/>
        </authorList>
    </citation>
    <scope>NUCLEOTIDE SEQUENCE</scope>
    <source>
        <tissue evidence="5">Leaves</tissue>
    </source>
</reference>
<dbReference type="InterPro" id="IPR001220">
    <property type="entry name" value="Legume_lectin_dom"/>
</dbReference>
<keyword evidence="3" id="KW-0325">Glycoprotein</keyword>
<dbReference type="Proteomes" id="UP000265566">
    <property type="component" value="Chromosome 4"/>
</dbReference>
<dbReference type="InterPro" id="IPR000985">
    <property type="entry name" value="Lectin_LegA_CS"/>
</dbReference>
<dbReference type="Pfam" id="PF00139">
    <property type="entry name" value="Lectin_legB"/>
    <property type="match status" value="1"/>
</dbReference>
<dbReference type="PROSITE" id="PS00307">
    <property type="entry name" value="LECTIN_LEGUME_BETA"/>
    <property type="match status" value="1"/>
</dbReference>
<comment type="caution">
    <text evidence="5">The sequence shown here is derived from an EMBL/GenBank/DDBJ whole genome shotgun (WGS) entry which is preliminary data.</text>
</comment>
<dbReference type="InterPro" id="IPR050258">
    <property type="entry name" value="Leguminous_Lectin"/>
</dbReference>
<evidence type="ECO:0000259" key="4">
    <source>
        <dbReference type="Pfam" id="PF00139"/>
    </source>
</evidence>
<dbReference type="CDD" id="cd06899">
    <property type="entry name" value="lectin_legume_LecRK_Arcelin_ConA"/>
    <property type="match status" value="1"/>
</dbReference>